<dbReference type="UniPathway" id="UPA00659"/>
<comment type="similarity">
    <text evidence="13">Belongs to the enoyl-CoA hydratase/isomerase family.</text>
</comment>
<keyword evidence="10" id="KW-0456">Lyase</keyword>
<comment type="pathway">
    <text evidence="1">Lipid metabolism; fatty acid beta-oxidation.</text>
</comment>
<evidence type="ECO:0000256" key="1">
    <source>
        <dbReference type="ARBA" id="ARBA00005005"/>
    </source>
</evidence>
<dbReference type="SUPFAM" id="SSF48179">
    <property type="entry name" value="6-phosphogluconate dehydrogenase C-terminal domain-like"/>
    <property type="match status" value="2"/>
</dbReference>
<protein>
    <recommendedName>
        <fullName evidence="4">enoyl-CoA hydratase</fullName>
        <ecNumber evidence="4">4.2.1.17</ecNumber>
    </recommendedName>
</protein>
<name>A0A0H4WMK2_9BACT</name>
<dbReference type="Pfam" id="PF00378">
    <property type="entry name" value="ECH_1"/>
    <property type="match status" value="1"/>
</dbReference>
<evidence type="ECO:0000256" key="10">
    <source>
        <dbReference type="ARBA" id="ARBA00023239"/>
    </source>
</evidence>
<dbReference type="GO" id="GO:0016509">
    <property type="term" value="F:long-chain (3S)-3-hydroxyacyl-CoA dehydrogenase (NAD+) activity"/>
    <property type="evidence" value="ECO:0007669"/>
    <property type="project" value="TreeGrafter"/>
</dbReference>
<keyword evidence="8" id="KW-0520">NAD</keyword>
<dbReference type="Gene3D" id="1.10.1040.50">
    <property type="match status" value="1"/>
</dbReference>
<evidence type="ECO:0000313" key="17">
    <source>
        <dbReference type="Proteomes" id="UP000009026"/>
    </source>
</evidence>
<dbReference type="PANTHER" id="PTHR43612:SF3">
    <property type="entry name" value="TRIFUNCTIONAL ENZYME SUBUNIT ALPHA, MITOCHONDRIAL"/>
    <property type="match status" value="1"/>
</dbReference>
<dbReference type="eggNOG" id="COG1024">
    <property type="taxonomic scope" value="Bacteria"/>
</dbReference>
<keyword evidence="7" id="KW-0560">Oxidoreductase</keyword>
<dbReference type="CDD" id="cd06558">
    <property type="entry name" value="crotonase-like"/>
    <property type="match status" value="1"/>
</dbReference>
<dbReference type="GO" id="GO:0004300">
    <property type="term" value="F:enoyl-CoA hydratase activity"/>
    <property type="evidence" value="ECO:0007669"/>
    <property type="project" value="UniProtKB-EC"/>
</dbReference>
<dbReference type="Gene3D" id="3.90.226.10">
    <property type="entry name" value="2-enoyl-CoA Hydratase, Chain A, domain 1"/>
    <property type="match status" value="1"/>
</dbReference>
<dbReference type="PROSITE" id="PS00166">
    <property type="entry name" value="ENOYL_COA_HYDRATASE"/>
    <property type="match status" value="1"/>
</dbReference>
<dbReference type="FunFam" id="3.40.50.720:FF:000009">
    <property type="entry name" value="Fatty oxidation complex, alpha subunit"/>
    <property type="match status" value="1"/>
</dbReference>
<evidence type="ECO:0000256" key="12">
    <source>
        <dbReference type="ARBA" id="ARBA00049556"/>
    </source>
</evidence>
<dbReference type="Pfam" id="PF00725">
    <property type="entry name" value="3HCDH"/>
    <property type="match status" value="2"/>
</dbReference>
<feature type="domain" description="3-hydroxyacyl-CoA dehydrogenase C-terminal" evidence="14">
    <location>
        <begin position="533"/>
        <end position="626"/>
    </location>
</feature>
<keyword evidence="6" id="KW-0442">Lipid degradation</keyword>
<evidence type="ECO:0000256" key="6">
    <source>
        <dbReference type="ARBA" id="ARBA00022963"/>
    </source>
</evidence>
<evidence type="ECO:0000256" key="9">
    <source>
        <dbReference type="ARBA" id="ARBA00023098"/>
    </source>
</evidence>
<gene>
    <name evidence="16" type="ORF">A176_001538</name>
</gene>
<keyword evidence="11" id="KW-0511">Multifunctional enzyme</keyword>
<dbReference type="Gene3D" id="3.40.50.720">
    <property type="entry name" value="NAD(P)-binding Rossmann-like Domain"/>
    <property type="match status" value="1"/>
</dbReference>
<comment type="similarity">
    <text evidence="3">In the N-terminal section; belongs to the enoyl-CoA hydratase/isomerase family.</text>
</comment>
<dbReference type="EC" id="4.2.1.17" evidence="4"/>
<keyword evidence="5" id="KW-0276">Fatty acid metabolism</keyword>
<organism evidence="16 17">
    <name type="scientific">Pseudomyxococcus hansupus</name>
    <dbReference type="NCBI Taxonomy" id="1297742"/>
    <lineage>
        <taxon>Bacteria</taxon>
        <taxon>Pseudomonadati</taxon>
        <taxon>Myxococcota</taxon>
        <taxon>Myxococcia</taxon>
        <taxon>Myxococcales</taxon>
        <taxon>Cystobacterineae</taxon>
        <taxon>Myxococcaceae</taxon>
        <taxon>Pseudomyxococcus</taxon>
    </lineage>
</organism>
<dbReference type="InterPro" id="IPR006176">
    <property type="entry name" value="3-OHacyl-CoA_DH_NAD-bd"/>
</dbReference>
<proteinExistence type="inferred from homology"/>
<comment type="catalytic activity">
    <reaction evidence="12">
        <text>a (3S)-3-hydroxyacyl-CoA + NAD(+) = a 3-oxoacyl-CoA + NADH + H(+)</text>
        <dbReference type="Rhea" id="RHEA:22432"/>
        <dbReference type="ChEBI" id="CHEBI:15378"/>
        <dbReference type="ChEBI" id="CHEBI:57318"/>
        <dbReference type="ChEBI" id="CHEBI:57540"/>
        <dbReference type="ChEBI" id="CHEBI:57945"/>
        <dbReference type="ChEBI" id="CHEBI:90726"/>
        <dbReference type="EC" id="1.1.1.35"/>
    </reaction>
</comment>
<dbReference type="OrthoDB" id="9771883at2"/>
<dbReference type="NCBIfam" id="NF008363">
    <property type="entry name" value="PRK11154.1"/>
    <property type="match status" value="1"/>
</dbReference>
<evidence type="ECO:0000313" key="16">
    <source>
        <dbReference type="EMBL" id="AKQ64626.1"/>
    </source>
</evidence>
<dbReference type="STRING" id="1297742.A176_001538"/>
<feature type="domain" description="3-hydroxyacyl-CoA dehydrogenase C-terminal" evidence="14">
    <location>
        <begin position="657"/>
        <end position="741"/>
    </location>
</feature>
<dbReference type="KEGG" id="mym:A176_001538"/>
<dbReference type="InterPro" id="IPR006108">
    <property type="entry name" value="3HC_DH_C"/>
</dbReference>
<feature type="domain" description="3-hydroxyacyl-CoA dehydrogenase NAD binding" evidence="15">
    <location>
        <begin position="351"/>
        <end position="530"/>
    </location>
</feature>
<dbReference type="GO" id="GO:0006635">
    <property type="term" value="P:fatty acid beta-oxidation"/>
    <property type="evidence" value="ECO:0007669"/>
    <property type="project" value="UniProtKB-UniPathway"/>
</dbReference>
<dbReference type="InterPro" id="IPR018376">
    <property type="entry name" value="Enoyl-CoA_hyd/isom_CS"/>
</dbReference>
<dbReference type="PATRIC" id="fig|1297742.4.peg.1555"/>
<dbReference type="Proteomes" id="UP000009026">
    <property type="component" value="Chromosome"/>
</dbReference>
<dbReference type="GO" id="GO:0070403">
    <property type="term" value="F:NAD+ binding"/>
    <property type="evidence" value="ECO:0007669"/>
    <property type="project" value="InterPro"/>
</dbReference>
<dbReference type="InterPro" id="IPR029045">
    <property type="entry name" value="ClpP/crotonase-like_dom_sf"/>
</dbReference>
<dbReference type="eggNOG" id="COG1250">
    <property type="taxonomic scope" value="Bacteria"/>
</dbReference>
<dbReference type="InterPro" id="IPR036291">
    <property type="entry name" value="NAD(P)-bd_dom_sf"/>
</dbReference>
<accession>A0A0H4WMK2</accession>
<dbReference type="RefSeq" id="WP_002634667.1">
    <property type="nucleotide sequence ID" value="NZ_CP012109.1"/>
</dbReference>
<sequence length="746" mass="80269">MATKVEELEAKQGFSYQVEGGVAVITFDLPDSPVNTLSPETGEAFLRVMSRAEREPEVKAVVFTSGKKDSFVAGAKIDFLQTIKTAEEATAISRNGQEGFDKLDAFPKPVVAAIHGACLGGGLEWALACDYRIATDSPKTSLGLPEVQLGLIPGAGGTQRLPALIGVQAALDLILTGKSLKPAKAKKLGVVDEVVPVPILRDIAVRRAKELAEGKLKVERRHGQGFKGVARGGKAKGLAGFLQGLANKELWAEVALEDNPLGRKVLFDQARKQLLKKTRGKFPAPEKALQVIRVGLESGHKAGQEAEAKAFGELVVSDVSKRLVEIFFATTALKKENGTSNPDAKPREVKKVAVLGGGLMGGGIAYVASVLQGVPVRVKDKDDAGVGRAMKQVQTILDERVKRRSLTRREATAKSAVVTAGTDYSGFKSADLVIEAVFEDLKLKHRVIAEVEAVTGEQTIFASNTSSLPITDLAKGSRRPGQVIGMHYFSPVHKMPLLEIITHAGTEDWVTATCVEVGRKQGKTVIVVNDGPGFYTSRILAPYMNEAAYLLGEGADIAELDKALVEFGFPVGPITLLDEVGIDVAQKVGPIMEAAFGKRMAAPKALEKVVADGRLGRKSEKGFYLYEDGKKQDVDPSIYALLPHGTERRSFDRAEMAERVVLQMVNEAIRCLGEGILRSARDGDVGAIFGLGFPPFLGGPFHYVDSRGPAEVLRKLEHFHDKLGERFIPAPLLVEMVKAGKTFYPR</sequence>
<dbReference type="InterPro" id="IPR050136">
    <property type="entry name" value="FA_oxidation_alpha_subunit"/>
</dbReference>
<dbReference type="FunFam" id="3.90.226.10:FF:000011">
    <property type="entry name" value="Fatty acid oxidation complex subunit alpha"/>
    <property type="match status" value="1"/>
</dbReference>
<evidence type="ECO:0000256" key="4">
    <source>
        <dbReference type="ARBA" id="ARBA00012076"/>
    </source>
</evidence>
<evidence type="ECO:0000256" key="8">
    <source>
        <dbReference type="ARBA" id="ARBA00023027"/>
    </source>
</evidence>
<dbReference type="InterPro" id="IPR001753">
    <property type="entry name" value="Enoyl-CoA_hydra/iso"/>
</dbReference>
<evidence type="ECO:0000256" key="11">
    <source>
        <dbReference type="ARBA" id="ARBA00023268"/>
    </source>
</evidence>
<dbReference type="SUPFAM" id="SSF51735">
    <property type="entry name" value="NAD(P)-binding Rossmann-fold domains"/>
    <property type="match status" value="1"/>
</dbReference>
<reference evidence="16 17" key="1">
    <citation type="journal article" date="2016" name="PLoS ONE">
        <title>Complete Genome Sequence and Comparative Genomics of a Novel Myxobacterium Myxococcus hansupus.</title>
        <authorList>
            <person name="Sharma G."/>
            <person name="Narwani T."/>
            <person name="Subramanian S."/>
        </authorList>
    </citation>
    <scope>NUCLEOTIDE SEQUENCE [LARGE SCALE GENOMIC DNA]</scope>
    <source>
        <strain evidence="17">mixupus</strain>
    </source>
</reference>
<keyword evidence="17" id="KW-1185">Reference proteome</keyword>
<dbReference type="PANTHER" id="PTHR43612">
    <property type="entry name" value="TRIFUNCTIONAL ENZYME SUBUNIT ALPHA"/>
    <property type="match status" value="1"/>
</dbReference>
<dbReference type="SUPFAM" id="SSF52096">
    <property type="entry name" value="ClpP/crotonase"/>
    <property type="match status" value="1"/>
</dbReference>
<evidence type="ECO:0000256" key="13">
    <source>
        <dbReference type="RuleBase" id="RU003707"/>
    </source>
</evidence>
<dbReference type="AlphaFoldDB" id="A0A0H4WMK2"/>
<evidence type="ECO:0000259" key="15">
    <source>
        <dbReference type="Pfam" id="PF02737"/>
    </source>
</evidence>
<evidence type="ECO:0000256" key="7">
    <source>
        <dbReference type="ARBA" id="ARBA00023002"/>
    </source>
</evidence>
<evidence type="ECO:0000256" key="5">
    <source>
        <dbReference type="ARBA" id="ARBA00022832"/>
    </source>
</evidence>
<dbReference type="EMBL" id="CP012109">
    <property type="protein sequence ID" value="AKQ64626.1"/>
    <property type="molecule type" value="Genomic_DNA"/>
</dbReference>
<dbReference type="Pfam" id="PF02737">
    <property type="entry name" value="3HCDH_N"/>
    <property type="match status" value="1"/>
</dbReference>
<evidence type="ECO:0000256" key="2">
    <source>
        <dbReference type="ARBA" id="ARBA00007005"/>
    </source>
</evidence>
<dbReference type="InterPro" id="IPR008927">
    <property type="entry name" value="6-PGluconate_DH-like_C_sf"/>
</dbReference>
<evidence type="ECO:0000256" key="3">
    <source>
        <dbReference type="ARBA" id="ARBA00008750"/>
    </source>
</evidence>
<comment type="similarity">
    <text evidence="2">In the central section; belongs to the 3-hydroxyacyl-CoA dehydrogenase family.</text>
</comment>
<keyword evidence="9" id="KW-0443">Lipid metabolism</keyword>
<evidence type="ECO:0000259" key="14">
    <source>
        <dbReference type="Pfam" id="PF00725"/>
    </source>
</evidence>